<name>A0A1H6IT78_RUMFL</name>
<organism evidence="1 2">
    <name type="scientific">Ruminococcus flavefaciens</name>
    <dbReference type="NCBI Taxonomy" id="1265"/>
    <lineage>
        <taxon>Bacteria</taxon>
        <taxon>Bacillati</taxon>
        <taxon>Bacillota</taxon>
        <taxon>Clostridia</taxon>
        <taxon>Eubacteriales</taxon>
        <taxon>Oscillospiraceae</taxon>
        <taxon>Ruminococcus</taxon>
    </lineage>
</organism>
<dbReference type="EMBL" id="FNWV01000003">
    <property type="protein sequence ID" value="SEH52495.1"/>
    <property type="molecule type" value="Genomic_DNA"/>
</dbReference>
<sequence length="121" mass="13776">MKNMNVTNCTSYSNGVNSPLEYLNITTPAEFKVVMDLLCYYDSEKKTSTISRTGIARDTAMSVSNVERALKTLAQKDIIRIHNNYADNGRQVENSYEVAFLNYDMDEDKLRDAELALKFKS</sequence>
<gene>
    <name evidence="1" type="ORF">SAMN02910265_01249</name>
</gene>
<evidence type="ECO:0008006" key="3">
    <source>
        <dbReference type="Google" id="ProtNLM"/>
    </source>
</evidence>
<dbReference type="Proteomes" id="UP000183190">
    <property type="component" value="Unassembled WGS sequence"/>
</dbReference>
<protein>
    <recommendedName>
        <fullName evidence="3">Helix-turn-helix domain-containing protein</fullName>
    </recommendedName>
</protein>
<proteinExistence type="predicted"/>
<evidence type="ECO:0000313" key="1">
    <source>
        <dbReference type="EMBL" id="SEH52495.1"/>
    </source>
</evidence>
<evidence type="ECO:0000313" key="2">
    <source>
        <dbReference type="Proteomes" id="UP000183190"/>
    </source>
</evidence>
<dbReference type="OrthoDB" id="1821495at2"/>
<dbReference type="RefSeq" id="WP_028520032.1">
    <property type="nucleotide sequence ID" value="NZ_FNWV01000003.1"/>
</dbReference>
<dbReference type="AlphaFoldDB" id="A0A1H6IT78"/>
<dbReference type="InterPro" id="IPR036388">
    <property type="entry name" value="WH-like_DNA-bd_sf"/>
</dbReference>
<dbReference type="Gene3D" id="1.10.10.10">
    <property type="entry name" value="Winged helix-like DNA-binding domain superfamily/Winged helix DNA-binding domain"/>
    <property type="match status" value="1"/>
</dbReference>
<accession>A0A1H6IT78</accession>
<reference evidence="1 2" key="1">
    <citation type="submission" date="2016-10" db="EMBL/GenBank/DDBJ databases">
        <authorList>
            <person name="de Groot N.N."/>
        </authorList>
    </citation>
    <scope>NUCLEOTIDE SEQUENCE [LARGE SCALE GENOMIC DNA]</scope>
    <source>
        <strain evidence="1 2">YAD2003</strain>
    </source>
</reference>